<evidence type="ECO:0000259" key="1">
    <source>
        <dbReference type="Pfam" id="PF04326"/>
    </source>
</evidence>
<evidence type="ECO:0000313" key="2">
    <source>
        <dbReference type="EMBL" id="WIV60731.1"/>
    </source>
</evidence>
<accession>A0ABY8XZ89</accession>
<dbReference type="Proteomes" id="UP001227101">
    <property type="component" value="Chromosome"/>
</dbReference>
<dbReference type="InterPro" id="IPR038461">
    <property type="entry name" value="Schlafen_AlbA_2_dom_sf"/>
</dbReference>
<dbReference type="Pfam" id="PF04326">
    <property type="entry name" value="SLFN_AlbA_2"/>
    <property type="match status" value="1"/>
</dbReference>
<evidence type="ECO:0000313" key="3">
    <source>
        <dbReference type="Proteomes" id="UP001227101"/>
    </source>
</evidence>
<dbReference type="EMBL" id="CP127173">
    <property type="protein sequence ID" value="WIV60731.1"/>
    <property type="molecule type" value="Genomic_DNA"/>
</dbReference>
<organism evidence="2 3">
    <name type="scientific">Amycolatopsis nalaikhensis</name>
    <dbReference type="NCBI Taxonomy" id="715472"/>
    <lineage>
        <taxon>Bacteria</taxon>
        <taxon>Bacillati</taxon>
        <taxon>Actinomycetota</taxon>
        <taxon>Actinomycetes</taxon>
        <taxon>Pseudonocardiales</taxon>
        <taxon>Pseudonocardiaceae</taxon>
        <taxon>Amycolatopsis</taxon>
    </lineage>
</organism>
<reference evidence="2 3" key="1">
    <citation type="submission" date="2023-06" db="EMBL/GenBank/DDBJ databases">
        <authorList>
            <person name="Oyuntsetseg B."/>
            <person name="Kim S.B."/>
        </authorList>
    </citation>
    <scope>NUCLEOTIDE SEQUENCE [LARGE SCALE GENOMIC DNA]</scope>
    <source>
        <strain evidence="2 3">2-2</strain>
    </source>
</reference>
<keyword evidence="2" id="KW-0067">ATP-binding</keyword>
<gene>
    <name evidence="2" type="ORF">QP939_20010</name>
</gene>
<proteinExistence type="predicted"/>
<protein>
    <submittedName>
        <fullName evidence="2">ATP-binding protein</fullName>
    </submittedName>
</protein>
<dbReference type="InterPro" id="IPR007421">
    <property type="entry name" value="Schlafen_AlbA_2_dom"/>
</dbReference>
<keyword evidence="2" id="KW-0547">Nucleotide-binding</keyword>
<name>A0ABY8XZ89_9PSEU</name>
<dbReference type="Gene3D" id="3.30.950.30">
    <property type="entry name" value="Schlafen, AAA domain"/>
    <property type="match status" value="1"/>
</dbReference>
<dbReference type="GO" id="GO:0005524">
    <property type="term" value="F:ATP binding"/>
    <property type="evidence" value="ECO:0007669"/>
    <property type="project" value="UniProtKB-KW"/>
</dbReference>
<keyword evidence="3" id="KW-1185">Reference proteome</keyword>
<dbReference type="RefSeq" id="WP_285458340.1">
    <property type="nucleotide sequence ID" value="NZ_CP127173.1"/>
</dbReference>
<sequence>MTFTALHRAVGADPGPLTDDLLNQAVTAGITESGDLDWKSELPPAKGMAQTDFPKDVAAMANSGGGVIVFGVRESQKSAVSRVDVGDFDEAYERSLRSVAITAISPPVFGLNVYCLGAVGARAVVVEVPASVDGPHLIYRNEYFGAPVRNDADTVWMKERQIEAAYRARFDERRHATEALDTLFADAAAGRDSEARAWFIGVAHPRTPNLRTRLTRDQARKALTDTRGLALVYSASTGVHPLESVDYLNPRPGLRRWVAVNTATEDRMSWRESWISIHHDGSATVAAAVGGHPAGRAEMLDGRQIKSAAIECAIADLMALIRTTAEVTGNDEYDIRVGIECGGGTPLKILTTDTMGFDYDGVAIPLYRYTPVEMTVNARESPEDFFWRVHDLAEDCLNQGGVSNVQMIHPPVRDDKSSDG</sequence>
<feature type="domain" description="Schlafen AlbA-2" evidence="1">
    <location>
        <begin position="32"/>
        <end position="152"/>
    </location>
</feature>